<keyword evidence="1" id="KW-0813">Transport</keyword>
<evidence type="ECO:0000256" key="1">
    <source>
        <dbReference type="ARBA" id="ARBA00022448"/>
    </source>
</evidence>
<comment type="caution">
    <text evidence="6">The sequence shown here is derived from an EMBL/GenBank/DDBJ whole genome shotgun (WGS) entry which is preliminary data.</text>
</comment>
<feature type="binding site" description="distal binding residue" evidence="5">
    <location>
        <position position="88"/>
    </location>
    <ligand>
        <name>heme</name>
        <dbReference type="ChEBI" id="CHEBI:30413"/>
    </ligand>
    <ligandPart>
        <name>Fe</name>
        <dbReference type="ChEBI" id="CHEBI:18248"/>
    </ligandPart>
</feature>
<organism evidence="6 7">
    <name type="scientific">Rhodopirellula sallentina SM41</name>
    <dbReference type="NCBI Taxonomy" id="1263870"/>
    <lineage>
        <taxon>Bacteria</taxon>
        <taxon>Pseudomonadati</taxon>
        <taxon>Planctomycetota</taxon>
        <taxon>Planctomycetia</taxon>
        <taxon>Pirellulales</taxon>
        <taxon>Pirellulaceae</taxon>
        <taxon>Rhodopirellula</taxon>
    </lineage>
</organism>
<dbReference type="Gene3D" id="1.10.490.10">
    <property type="entry name" value="Globins"/>
    <property type="match status" value="1"/>
</dbReference>
<name>M5U249_9BACT</name>
<dbReference type="GO" id="GO:0020037">
    <property type="term" value="F:heme binding"/>
    <property type="evidence" value="ECO:0007669"/>
    <property type="project" value="InterPro"/>
</dbReference>
<dbReference type="InterPro" id="IPR009050">
    <property type="entry name" value="Globin-like_sf"/>
</dbReference>
<protein>
    <submittedName>
        <fullName evidence="6">Globin</fullName>
    </submittedName>
</protein>
<proteinExistence type="predicted"/>
<dbReference type="EMBL" id="ANOH01000218">
    <property type="protein sequence ID" value="EMI55344.1"/>
    <property type="molecule type" value="Genomic_DNA"/>
</dbReference>
<evidence type="ECO:0000256" key="3">
    <source>
        <dbReference type="ARBA" id="ARBA00022723"/>
    </source>
</evidence>
<keyword evidence="7" id="KW-1185">Reference proteome</keyword>
<dbReference type="CDD" id="cd00454">
    <property type="entry name" value="TrHb1_N"/>
    <property type="match status" value="1"/>
</dbReference>
<evidence type="ECO:0000256" key="2">
    <source>
        <dbReference type="ARBA" id="ARBA00022617"/>
    </source>
</evidence>
<dbReference type="InterPro" id="IPR012292">
    <property type="entry name" value="Globin/Proto"/>
</dbReference>
<evidence type="ECO:0000256" key="5">
    <source>
        <dbReference type="PIRSR" id="PIRSR601486-1"/>
    </source>
</evidence>
<keyword evidence="2 5" id="KW-0349">Heme</keyword>
<dbReference type="Pfam" id="PF01152">
    <property type="entry name" value="Bac_globin"/>
    <property type="match status" value="1"/>
</dbReference>
<dbReference type="SUPFAM" id="SSF46458">
    <property type="entry name" value="Globin-like"/>
    <property type="match status" value="1"/>
</dbReference>
<keyword evidence="4 5" id="KW-0408">Iron</keyword>
<dbReference type="GO" id="GO:0046872">
    <property type="term" value="F:metal ion binding"/>
    <property type="evidence" value="ECO:0007669"/>
    <property type="project" value="UniProtKB-KW"/>
</dbReference>
<keyword evidence="3 5" id="KW-0479">Metal-binding</keyword>
<gene>
    <name evidence="6" type="ORF">RSSM_03156</name>
</gene>
<dbReference type="AlphaFoldDB" id="M5U249"/>
<evidence type="ECO:0000313" key="7">
    <source>
        <dbReference type="Proteomes" id="UP000011885"/>
    </source>
</evidence>
<reference evidence="6 7" key="1">
    <citation type="journal article" date="2013" name="Mar. Genomics">
        <title>Expression of sulfatases in Rhodopirellula baltica and the diversity of sulfatases in the genus Rhodopirellula.</title>
        <authorList>
            <person name="Wegner C.E."/>
            <person name="Richter-Heitmann T."/>
            <person name="Klindworth A."/>
            <person name="Klockow C."/>
            <person name="Richter M."/>
            <person name="Achstetter T."/>
            <person name="Glockner F.O."/>
            <person name="Harder J."/>
        </authorList>
    </citation>
    <scope>NUCLEOTIDE SEQUENCE [LARGE SCALE GENOMIC DNA]</scope>
    <source>
        <strain evidence="6 7">SM41</strain>
    </source>
</reference>
<dbReference type="InterPro" id="IPR001486">
    <property type="entry name" value="Hemoglobin_trunc"/>
</dbReference>
<dbReference type="GO" id="GO:0019825">
    <property type="term" value="F:oxygen binding"/>
    <property type="evidence" value="ECO:0007669"/>
    <property type="project" value="InterPro"/>
</dbReference>
<dbReference type="Proteomes" id="UP000011885">
    <property type="component" value="Unassembled WGS sequence"/>
</dbReference>
<evidence type="ECO:0000256" key="4">
    <source>
        <dbReference type="ARBA" id="ARBA00023004"/>
    </source>
</evidence>
<evidence type="ECO:0000313" key="6">
    <source>
        <dbReference type="EMBL" id="EMI55344.1"/>
    </source>
</evidence>
<sequence length="141" mass="15591">MRGTVCSTVLRINSMSESEPDLLTQLGGTEGLRRVVDEMYVRVLADKDLNHFFADVEMDKLVRMQTEFMASITSGDIEYTGADLTRVHKGRGITRQHFSQFVGHFTSALQSHGVTPHAIDQVLGKLAMYSDKITGNANVDG</sequence>
<accession>M5U249</accession>
<dbReference type="PATRIC" id="fig|1263870.3.peg.3348"/>